<gene>
    <name evidence="2" type="ORF">DFR46_1261</name>
</gene>
<protein>
    <submittedName>
        <fullName evidence="2">Uncharacterized protein (TIGR02001 family)</fullName>
    </submittedName>
</protein>
<dbReference type="AlphaFoldDB" id="A0A3D9FFA5"/>
<name>A0A3D9FFA5_9SPHN</name>
<accession>A0A3D9FFA5</accession>
<feature type="chain" id="PRO_5017562714" evidence="1">
    <location>
        <begin position="23"/>
        <end position="235"/>
    </location>
</feature>
<evidence type="ECO:0000313" key="2">
    <source>
        <dbReference type="EMBL" id="RED16242.1"/>
    </source>
</evidence>
<organism evidence="2 3">
    <name type="scientific">Parasphingopyxis lamellibrachiae</name>
    <dbReference type="NCBI Taxonomy" id="680125"/>
    <lineage>
        <taxon>Bacteria</taxon>
        <taxon>Pseudomonadati</taxon>
        <taxon>Pseudomonadota</taxon>
        <taxon>Alphaproteobacteria</taxon>
        <taxon>Sphingomonadales</taxon>
        <taxon>Sphingomonadaceae</taxon>
        <taxon>Parasphingopyxis</taxon>
    </lineage>
</organism>
<reference evidence="2 3" key="1">
    <citation type="submission" date="2018-07" db="EMBL/GenBank/DDBJ databases">
        <title>Genomic Encyclopedia of Type Strains, Phase IV (KMG-IV): sequencing the most valuable type-strain genomes for metagenomic binning, comparative biology and taxonomic classification.</title>
        <authorList>
            <person name="Goeker M."/>
        </authorList>
    </citation>
    <scope>NUCLEOTIDE SEQUENCE [LARGE SCALE GENOMIC DNA]</scope>
    <source>
        <strain evidence="2 3">DSM 26725</strain>
    </source>
</reference>
<proteinExistence type="predicted"/>
<dbReference type="Proteomes" id="UP000256310">
    <property type="component" value="Unassembled WGS sequence"/>
</dbReference>
<feature type="signal peptide" evidence="1">
    <location>
        <begin position="1"/>
        <end position="22"/>
    </location>
</feature>
<evidence type="ECO:0000313" key="3">
    <source>
        <dbReference type="Proteomes" id="UP000256310"/>
    </source>
</evidence>
<comment type="caution">
    <text evidence="2">The sequence shown here is derived from an EMBL/GenBank/DDBJ whole genome shotgun (WGS) entry which is preliminary data.</text>
</comment>
<keyword evidence="3" id="KW-1185">Reference proteome</keyword>
<dbReference type="OrthoDB" id="9793561at2"/>
<dbReference type="RefSeq" id="WP_116235668.1">
    <property type="nucleotide sequence ID" value="NZ_QRDP01000004.1"/>
</dbReference>
<dbReference type="InterPro" id="IPR010239">
    <property type="entry name" value="CHP02001"/>
</dbReference>
<dbReference type="EMBL" id="QRDP01000004">
    <property type="protein sequence ID" value="RED16242.1"/>
    <property type="molecule type" value="Genomic_DNA"/>
</dbReference>
<dbReference type="NCBIfam" id="TIGR02001">
    <property type="entry name" value="gcw_chp"/>
    <property type="match status" value="1"/>
</dbReference>
<sequence>MRTSIFGLALFATTAIATPLHAEELGGGFNLSGNAALVTDYRFRGVSFSDEDIAIQGGIDIEHISGFYVGTWASSIEDSPVFGHTELDIYAGWSGEVASGLSLDVGILAYLYPNGNVGDADYVEPYASLTYAIGPAEVTTGVAWAPSQNAIGNDDNLYVYSDIGIGIPGTPVSVGGHLGYTDGSLSVDPDGDYWDWGLSAEAVFGMLSVGVAYVSTAVDGPGTDGAVVGTLGVSF</sequence>
<dbReference type="Pfam" id="PF09694">
    <property type="entry name" value="Gcw_chp"/>
    <property type="match status" value="1"/>
</dbReference>
<keyword evidence="1" id="KW-0732">Signal</keyword>
<evidence type="ECO:0000256" key="1">
    <source>
        <dbReference type="SAM" id="SignalP"/>
    </source>
</evidence>